<dbReference type="PANTHER" id="PTHR37423">
    <property type="entry name" value="SOLUBLE LYTIC MUREIN TRANSGLYCOSYLASE-RELATED"/>
    <property type="match status" value="1"/>
</dbReference>
<name>E0RPE1_WINT6</name>
<accession>E0RPE1</accession>
<dbReference type="PaxDb" id="665571-STHERM_c17880"/>
<dbReference type="GO" id="GO:0000270">
    <property type="term" value="P:peptidoglycan metabolic process"/>
    <property type="evidence" value="ECO:0007669"/>
    <property type="project" value="InterPro"/>
</dbReference>
<organism evidence="4 5">
    <name type="scientific">Winmispira thermophila (strain ATCC 49972 / DSM 6192 / RI 19.B1)</name>
    <name type="common">Spirochaeta thermophila</name>
    <dbReference type="NCBI Taxonomy" id="665571"/>
    <lineage>
        <taxon>Bacteria</taxon>
        <taxon>Pseudomonadati</taxon>
        <taxon>Spirochaetota</taxon>
        <taxon>Spirochaetia</taxon>
        <taxon>Winmispirales</taxon>
        <taxon>Winmispiraceae</taxon>
        <taxon>Winmispira</taxon>
    </lineage>
</organism>
<dbReference type="CAZy" id="GH23">
    <property type="family name" value="Glycoside Hydrolase Family 23"/>
</dbReference>
<gene>
    <name evidence="4" type="ordered locus">STHERM_c17880</name>
</gene>
<reference key="1">
    <citation type="submission" date="2009-08" db="EMBL/GenBank/DDBJ databases">
        <title>The genome sequence of Spirochaeta thermophila DSM6192.</title>
        <authorList>
            <person name="Angelov A."/>
            <person name="Mientus M."/>
            <person name="Wittenberg S."/>
            <person name="Lehmann R."/>
            <person name="Liesegang H."/>
            <person name="Daniel R."/>
            <person name="Liebl W."/>
        </authorList>
    </citation>
    <scope>NUCLEOTIDE SEQUENCE</scope>
    <source>
        <strain>DSM 6192</strain>
    </source>
</reference>
<dbReference type="Pfam" id="PF01464">
    <property type="entry name" value="SLT"/>
    <property type="match status" value="1"/>
</dbReference>
<dbReference type="EMBL" id="CP001698">
    <property type="protein sequence ID" value="ADN02723.1"/>
    <property type="molecule type" value="Genomic_DNA"/>
</dbReference>
<dbReference type="GO" id="GO:0008933">
    <property type="term" value="F:peptidoglycan lytic transglycosylase activity"/>
    <property type="evidence" value="ECO:0007669"/>
    <property type="project" value="InterPro"/>
</dbReference>
<dbReference type="InterPro" id="IPR023346">
    <property type="entry name" value="Lysozyme-like_dom_sf"/>
</dbReference>
<dbReference type="PANTHER" id="PTHR37423:SF2">
    <property type="entry name" value="MEMBRANE-BOUND LYTIC MUREIN TRANSGLYCOSYLASE C"/>
    <property type="match status" value="1"/>
</dbReference>
<dbReference type="CDD" id="cd13401">
    <property type="entry name" value="Slt70-like"/>
    <property type="match status" value="1"/>
</dbReference>
<dbReference type="InterPro" id="IPR008258">
    <property type="entry name" value="Transglycosylase_SLT_dom_1"/>
</dbReference>
<dbReference type="Gene3D" id="1.10.530.10">
    <property type="match status" value="1"/>
</dbReference>
<dbReference type="InterPro" id="IPR000189">
    <property type="entry name" value="Transglyc_AS"/>
</dbReference>
<comment type="similarity">
    <text evidence="1">Belongs to the transglycosylase Slt family.</text>
</comment>
<dbReference type="SUPFAM" id="SSF53955">
    <property type="entry name" value="Lysozyme-like"/>
    <property type="match status" value="1"/>
</dbReference>
<dbReference type="AlphaFoldDB" id="E0RPE1"/>
<dbReference type="GO" id="GO:0016020">
    <property type="term" value="C:membrane"/>
    <property type="evidence" value="ECO:0007669"/>
    <property type="project" value="InterPro"/>
</dbReference>
<evidence type="ECO:0000313" key="4">
    <source>
        <dbReference type="EMBL" id="ADN02723.1"/>
    </source>
</evidence>
<sequence length="693" mass="75955">MSMVRVSLCVAALGVVLVWACASEGGVEDGVVGVLDGLEEGRVEVLEGREAGVLARGAEREEEGAAFFLGLVYEGMGLREEARVCMEVAAESGSVPARVGAVGWLMEDAYGRGDLAGVEEWARRGVGYAELRGEAVARLVEVWARRGGGEREVLERVAEEGEGRARAWALWAVGERERVLEEVRAGEVPEGVWVVGEWGVLGEAVGAVREGRYGEAVEGYRAYLKGGGRATPAVLADLYTAFRLSGRLSEGASFFLSLAETRPEVRLSALDYAGRLFRFAGDYDRSDQVWETVGEEASSPTLRARTAWYLFANAVRRGGDAPLALAPRLPALLHSTQELSPVLDEYVSELIRTGRFRTLPRLYTALAPILSPPHRALLSTAILASASAGLLPLSPDEARTLKEALAQASSSPLTHPYYYLLAHPDASPLAYYTRTPHTPRASDPAATRFIRLALRFRPLYPRLPSLLRPFLPLAAPSALFDLARALSHAGLHYQAIHLLADLHEEGIPLPEDLVRTVLYPRPFLDEVEAALRTLSPHPSLDQSLLYGLMREESLFSPSIVSHAHAVGLMQLVPATAEEERRRLRMEPGDLEDPSYNITLGTSYLSRMLDRFSLPIYALAAYNAGPTRARAWTASYAHLPPLLWIEALPLPETRHYLRKVLASSVYYAYLYHGRSVRDELFRLTGTDVAQALSL</sequence>
<evidence type="ECO:0000259" key="3">
    <source>
        <dbReference type="Pfam" id="PF01464"/>
    </source>
</evidence>
<reference evidence="4 5" key="2">
    <citation type="journal article" date="2010" name="J. Bacteriol.">
        <title>Genome sequence of the polysaccharide-degrading, thermophilic anaerobe Spirochaeta thermophila DSM 6192.</title>
        <authorList>
            <person name="Angelov A."/>
            <person name="Liebl S."/>
            <person name="Ballschmiter M."/>
            <person name="Bomeke M."/>
            <person name="Lehmann R."/>
            <person name="Liesegang H."/>
            <person name="Daniel R."/>
            <person name="Liebl W."/>
        </authorList>
    </citation>
    <scope>NUCLEOTIDE SEQUENCE [LARGE SCALE GENOMIC DNA]</scope>
    <source>
        <strain evidence="5">ATCC 49972 / DSM 6192 / RI 19.B1</strain>
    </source>
</reference>
<evidence type="ECO:0000256" key="2">
    <source>
        <dbReference type="SAM" id="SignalP"/>
    </source>
</evidence>
<feature type="signal peptide" evidence="2">
    <location>
        <begin position="1"/>
        <end position="22"/>
    </location>
</feature>
<dbReference type="HOGENOM" id="CLU_397340_0_0_12"/>
<dbReference type="Proteomes" id="UP000001296">
    <property type="component" value="Chromosome"/>
</dbReference>
<dbReference type="PROSITE" id="PS00922">
    <property type="entry name" value="TRANSGLYCOSYLASE"/>
    <property type="match status" value="1"/>
</dbReference>
<keyword evidence="2" id="KW-0732">Signal</keyword>
<feature type="domain" description="Transglycosylase SLT" evidence="3">
    <location>
        <begin position="538"/>
        <end position="636"/>
    </location>
</feature>
<dbReference type="eggNOG" id="COG0741">
    <property type="taxonomic scope" value="Bacteria"/>
</dbReference>
<proteinExistence type="inferred from homology"/>
<evidence type="ECO:0000313" key="5">
    <source>
        <dbReference type="Proteomes" id="UP000001296"/>
    </source>
</evidence>
<dbReference type="NCBIfam" id="NF047373">
    <property type="entry name" value="BB0259_flg_lyt"/>
    <property type="match status" value="1"/>
</dbReference>
<dbReference type="RefSeq" id="WP_013314562.1">
    <property type="nucleotide sequence ID" value="NC_014484.1"/>
</dbReference>
<evidence type="ECO:0000256" key="1">
    <source>
        <dbReference type="ARBA" id="ARBA00007734"/>
    </source>
</evidence>
<protein>
    <submittedName>
        <fullName evidence="4">Putative transglycosylase, SLT family</fullName>
    </submittedName>
</protein>
<feature type="chain" id="PRO_5003139651" evidence="2">
    <location>
        <begin position="23"/>
        <end position="693"/>
    </location>
</feature>
<dbReference type="KEGG" id="sta:STHERM_c17880"/>